<proteinExistence type="predicted"/>
<evidence type="ECO:0000313" key="2">
    <source>
        <dbReference type="Proteomes" id="UP001596548"/>
    </source>
</evidence>
<gene>
    <name evidence="1" type="ORF">ACFQS1_19850</name>
</gene>
<dbReference type="RefSeq" id="WP_378970326.1">
    <property type="nucleotide sequence ID" value="NZ_JBHTBJ010000013.1"/>
</dbReference>
<reference evidence="2" key="1">
    <citation type="journal article" date="2019" name="Int. J. Syst. Evol. Microbiol.">
        <title>The Global Catalogue of Microorganisms (GCM) 10K type strain sequencing project: providing services to taxonomists for standard genome sequencing and annotation.</title>
        <authorList>
            <consortium name="The Broad Institute Genomics Platform"/>
            <consortium name="The Broad Institute Genome Sequencing Center for Infectious Disease"/>
            <person name="Wu L."/>
            <person name="Ma J."/>
        </authorList>
    </citation>
    <scope>NUCLEOTIDE SEQUENCE [LARGE SCALE GENOMIC DNA]</scope>
    <source>
        <strain evidence="2">XZYJT-10</strain>
    </source>
</reference>
<evidence type="ECO:0000313" key="1">
    <source>
        <dbReference type="EMBL" id="MFC7276253.1"/>
    </source>
</evidence>
<protein>
    <submittedName>
        <fullName evidence="1">Uncharacterized protein</fullName>
    </submittedName>
</protein>
<accession>A0ABW2HVR7</accession>
<comment type="caution">
    <text evidence="1">The sequence shown here is derived from an EMBL/GenBank/DDBJ whole genome shotgun (WGS) entry which is preliminary data.</text>
</comment>
<name>A0ABW2HVR7_9ACTN</name>
<dbReference type="Proteomes" id="UP001596548">
    <property type="component" value="Unassembled WGS sequence"/>
</dbReference>
<dbReference type="EMBL" id="JBHTBJ010000013">
    <property type="protein sequence ID" value="MFC7276253.1"/>
    <property type="molecule type" value="Genomic_DNA"/>
</dbReference>
<organism evidence="1 2">
    <name type="scientific">Paractinoplanes rhizophilus</name>
    <dbReference type="NCBI Taxonomy" id="1416877"/>
    <lineage>
        <taxon>Bacteria</taxon>
        <taxon>Bacillati</taxon>
        <taxon>Actinomycetota</taxon>
        <taxon>Actinomycetes</taxon>
        <taxon>Micromonosporales</taxon>
        <taxon>Micromonosporaceae</taxon>
        <taxon>Paractinoplanes</taxon>
    </lineage>
</organism>
<sequence length="195" mass="21055">MAAGTIGQIATPAAGNRVPPGVEWVADNAVFAGNYPGDAEYLAWLAQRADRAAWCRFVVAPDVVADAAATLALSLPMLPRIRALGFPAALVAQDGLERLDVPWDAFDCLFIGGSTEWKLGPAARRLTAEAKRRGKWVHMGRVNSRQRLLYASAIGCDSVDGTYLAFGPERNLPTLLSWLRELDWPALFDHPEGAA</sequence>
<keyword evidence="2" id="KW-1185">Reference proteome</keyword>